<evidence type="ECO:0000313" key="8">
    <source>
        <dbReference type="Proteomes" id="UP000245609"/>
    </source>
</evidence>
<dbReference type="EMBL" id="MBFS01000357">
    <property type="protein sequence ID" value="PVV02694.1"/>
    <property type="molecule type" value="Genomic_DNA"/>
</dbReference>
<feature type="binding site" evidence="5">
    <location>
        <begin position="126"/>
        <end position="132"/>
    </location>
    <ligand>
        <name>S-adenosyl-L-methionine</name>
        <dbReference type="ChEBI" id="CHEBI:59789"/>
    </ligand>
</feature>
<feature type="binding site" evidence="5">
    <location>
        <position position="158"/>
    </location>
    <ligand>
        <name>S-adenosyl-L-methionine</name>
        <dbReference type="ChEBI" id="CHEBI:59789"/>
    </ligand>
</feature>
<comment type="caution">
    <text evidence="7">The sequence shown here is derived from an EMBL/GenBank/DDBJ whole genome shotgun (WGS) entry which is preliminary data.</text>
</comment>
<evidence type="ECO:0000313" key="7">
    <source>
        <dbReference type="EMBL" id="PVV02694.1"/>
    </source>
</evidence>
<proteinExistence type="inferred from homology"/>
<evidence type="ECO:0000256" key="1">
    <source>
        <dbReference type="ARBA" id="ARBA00022603"/>
    </source>
</evidence>
<name>A0A2T9ZDK9_9FUNG</name>
<sequence>MENQDWVQEFSTFYKKQNLDHDIFEALDKLPRYVRIVGFNCRFSTSELGENEFPGLYSGVNGVINNSETNNIEATASRSELLMLEEYASQLQSELNTAVTPRIDLSSAIAVSSLEIGSNNHILDLCCAPGGKLLMISDIFARFGPPSEHTCGSISGVDISPHRLSTCKSQIKKSKSLGKIRIRLFLEDGTEFSTLPPADSWWDHSIRKNTPTSSSLETPKTPWFASKMLRTSTLSLSRHKDSKRAHFPSPKLYDKVLVDAECTHDGSLVHLAKYTSQDPFSKLDSEFLSDERVKNVSVLQYSLLVNGWELLEVGGVLIYSTCSLTPIQNEDVIAKFLYRSYMPFLEYINLINLGSESAIIRSDVLNNTLQSSLAGTSSLPNNACFLIPVIQYPSTSVLRTRLNISSVITDHLCSKSPKIPNRIISDLQKCFRLDPRFSDTSGMFIAKIRKEKMTIDEIVSFLSSV</sequence>
<dbReference type="OrthoDB" id="6093671at2759"/>
<keyword evidence="4 5" id="KW-0694">RNA-binding</keyword>
<feature type="binding site" evidence="5">
    <location>
        <position position="188"/>
    </location>
    <ligand>
        <name>S-adenosyl-L-methionine</name>
        <dbReference type="ChEBI" id="CHEBI:59789"/>
    </ligand>
</feature>
<keyword evidence="1 5" id="KW-0489">Methyltransferase</keyword>
<keyword evidence="2 5" id="KW-0808">Transferase</keyword>
<reference evidence="7 8" key="1">
    <citation type="journal article" date="2018" name="MBio">
        <title>Comparative Genomics Reveals the Core Gene Toolbox for the Fungus-Insect Symbiosis.</title>
        <authorList>
            <person name="Wang Y."/>
            <person name="Stata M."/>
            <person name="Wang W."/>
            <person name="Stajich J.E."/>
            <person name="White M.M."/>
            <person name="Moncalvo J.M."/>
        </authorList>
    </citation>
    <scope>NUCLEOTIDE SEQUENCE [LARGE SCALE GENOMIC DNA]</scope>
    <source>
        <strain evidence="7 8">SC-DP-2</strain>
    </source>
</reference>
<feature type="domain" description="SAM-dependent MTase RsmB/NOP-type" evidence="6">
    <location>
        <begin position="29"/>
        <end position="451"/>
    </location>
</feature>
<dbReference type="Pfam" id="PF01189">
    <property type="entry name" value="Methyltr_RsmB-F"/>
    <property type="match status" value="1"/>
</dbReference>
<dbReference type="CDD" id="cd02440">
    <property type="entry name" value="AdoMet_MTases"/>
    <property type="match status" value="1"/>
</dbReference>
<evidence type="ECO:0000256" key="5">
    <source>
        <dbReference type="PROSITE-ProRule" id="PRU01023"/>
    </source>
</evidence>
<dbReference type="Proteomes" id="UP000245609">
    <property type="component" value="Unassembled WGS sequence"/>
</dbReference>
<dbReference type="InterPro" id="IPR029063">
    <property type="entry name" value="SAM-dependent_MTases_sf"/>
</dbReference>
<evidence type="ECO:0000256" key="3">
    <source>
        <dbReference type="ARBA" id="ARBA00022691"/>
    </source>
</evidence>
<gene>
    <name evidence="7" type="ORF">BB560_002846</name>
</gene>
<accession>A0A2T9ZDK9</accession>
<feature type="binding site" evidence="5">
    <location>
        <position position="259"/>
    </location>
    <ligand>
        <name>S-adenosyl-L-methionine</name>
        <dbReference type="ChEBI" id="CHEBI:59789"/>
    </ligand>
</feature>
<evidence type="ECO:0000259" key="6">
    <source>
        <dbReference type="PROSITE" id="PS51686"/>
    </source>
</evidence>
<dbReference type="PRINTS" id="PR02008">
    <property type="entry name" value="RCMTFAMILY"/>
</dbReference>
<dbReference type="SUPFAM" id="SSF53335">
    <property type="entry name" value="S-adenosyl-L-methionine-dependent methyltransferases"/>
    <property type="match status" value="1"/>
</dbReference>
<evidence type="ECO:0000256" key="2">
    <source>
        <dbReference type="ARBA" id="ARBA00022679"/>
    </source>
</evidence>
<dbReference type="Gene3D" id="3.40.50.150">
    <property type="entry name" value="Vaccinia Virus protein VP39"/>
    <property type="match status" value="1"/>
</dbReference>
<dbReference type="GO" id="GO:0001510">
    <property type="term" value="P:RNA methylation"/>
    <property type="evidence" value="ECO:0007669"/>
    <property type="project" value="InterPro"/>
</dbReference>
<dbReference type="PANTHER" id="PTHR22807:SF16">
    <property type="entry name" value="SAM-DEPENDENT MTASE RSMB_NOP-TYPE DOMAIN-CONTAINING PROTEIN"/>
    <property type="match status" value="1"/>
</dbReference>
<protein>
    <recommendedName>
        <fullName evidence="6">SAM-dependent MTase RsmB/NOP-type domain-containing protein</fullName>
    </recommendedName>
</protein>
<dbReference type="InterPro" id="IPR001678">
    <property type="entry name" value="MeTrfase_RsmB-F_NOP2_dom"/>
</dbReference>
<evidence type="ECO:0000256" key="4">
    <source>
        <dbReference type="ARBA" id="ARBA00022884"/>
    </source>
</evidence>
<comment type="similarity">
    <text evidence="5">Belongs to the class I-like SAM-binding methyltransferase superfamily. RsmB/NOP family.</text>
</comment>
<dbReference type="PANTHER" id="PTHR22807">
    <property type="entry name" value="NOP2 YEAST -RELATED NOL1/NOP2/FMU SUN DOMAIN-CONTAINING"/>
    <property type="match status" value="1"/>
</dbReference>
<dbReference type="GO" id="GO:0008173">
    <property type="term" value="F:RNA methyltransferase activity"/>
    <property type="evidence" value="ECO:0007669"/>
    <property type="project" value="InterPro"/>
</dbReference>
<feature type="active site" description="Nucleophile" evidence="5">
    <location>
        <position position="322"/>
    </location>
</feature>
<dbReference type="GO" id="GO:0003723">
    <property type="term" value="F:RNA binding"/>
    <property type="evidence" value="ECO:0007669"/>
    <property type="project" value="UniProtKB-UniRule"/>
</dbReference>
<dbReference type="AlphaFoldDB" id="A0A2T9ZDK9"/>
<dbReference type="STRING" id="133381.A0A2T9ZDK9"/>
<keyword evidence="8" id="KW-1185">Reference proteome</keyword>
<organism evidence="7 8">
    <name type="scientific">Smittium megazygosporum</name>
    <dbReference type="NCBI Taxonomy" id="133381"/>
    <lineage>
        <taxon>Eukaryota</taxon>
        <taxon>Fungi</taxon>
        <taxon>Fungi incertae sedis</taxon>
        <taxon>Zoopagomycota</taxon>
        <taxon>Kickxellomycotina</taxon>
        <taxon>Harpellomycetes</taxon>
        <taxon>Harpellales</taxon>
        <taxon>Legeriomycetaceae</taxon>
        <taxon>Smittium</taxon>
    </lineage>
</organism>
<dbReference type="InterPro" id="IPR023267">
    <property type="entry name" value="RCMT"/>
</dbReference>
<dbReference type="InterPro" id="IPR049560">
    <property type="entry name" value="MeTrfase_RsmB-F_NOP2_cat"/>
</dbReference>
<dbReference type="PROSITE" id="PS51686">
    <property type="entry name" value="SAM_MT_RSMB_NOP"/>
    <property type="match status" value="1"/>
</dbReference>
<keyword evidence="3 5" id="KW-0949">S-adenosyl-L-methionine</keyword>